<dbReference type="PANTHER" id="PTHR21549">
    <property type="entry name" value="MUTATED IN BLADDER CANCER 1"/>
    <property type="match status" value="1"/>
</dbReference>
<feature type="compositionally biased region" description="Low complexity" evidence="3">
    <location>
        <begin position="107"/>
        <end position="120"/>
    </location>
</feature>
<protein>
    <submittedName>
        <fullName evidence="4">Uncharacterized protein</fullName>
    </submittedName>
</protein>
<sequence length="671" mass="77516">MNRVKGTAAVIAPPPPRKVFRATTGLSLDQQLHVAASLQASSHDVLQKIQQMKKTSKKQKKTTKENTLKYEWLQENHRLKRMEETCSKELESLLLRMYNDACTDRFSASNASSKSTSSIKKSPRPEMDSPSAKTLTPESSVANQYASELEELITLEQTQRVALLKQVSSERDQRLAMKQLLASLQNNNQTNFESPAASKMRQQVQDLIFDAVIGHQMVEATLEDEYKQCEDDYQRTYRSIVSGLRQERVKDLPNNQLGSQQVDAFIASLVGIDGCLDDMLLLDIRDEFQRLQNECSDDLAAYERDFRLLAAQDDAAVSMEAASSETGGWLPAEDERFLTVLKSYDRSRPGPSKKPELLYDQISAVLPHLDRQQIKRHVRFHRHLRFYQEKCRDRAKDHERKMSELKTQAQERITQAVEQEREKQKKMEELQRLRDQCQHLHGKVSEWKQTKEAEARIQAQQQELERLFVEQQKTEEENMWRRKHELQKHLLEDYRKSRLLDVLAGERETQEAQEREEAERAAQSAVNAERVQFRQAEYERKLEEDRLEQLRREAEEVERLAKIETIKQQVPYAEKLAAIVADPERTRQETAAFRANFEAAEDGLPVHEKGLFPSHGYDSDTLFKNARFKLGLALRDAGLHSTEYARQALANIKVSNVGAYRHAVAPSTQLW</sequence>
<comment type="caution">
    <text evidence="4">The sequence shown here is derived from an EMBL/GenBank/DDBJ whole genome shotgun (WGS) entry which is preliminary data.</text>
</comment>
<evidence type="ECO:0000256" key="3">
    <source>
        <dbReference type="SAM" id="MobiDB-lite"/>
    </source>
</evidence>
<evidence type="ECO:0000256" key="1">
    <source>
        <dbReference type="ARBA" id="ARBA00023054"/>
    </source>
</evidence>
<feature type="coiled-coil region" evidence="2">
    <location>
        <begin position="533"/>
        <end position="567"/>
    </location>
</feature>
<keyword evidence="1 2" id="KW-0175">Coiled coil</keyword>
<proteinExistence type="predicted"/>
<evidence type="ECO:0000313" key="5">
    <source>
        <dbReference type="Proteomes" id="UP000794436"/>
    </source>
</evidence>
<dbReference type="AlphaFoldDB" id="A0A8K1C5L7"/>
<dbReference type="Proteomes" id="UP000794436">
    <property type="component" value="Unassembled WGS sequence"/>
</dbReference>
<evidence type="ECO:0000313" key="4">
    <source>
        <dbReference type="EMBL" id="TMW56853.1"/>
    </source>
</evidence>
<feature type="coiled-coil region" evidence="2">
    <location>
        <begin position="388"/>
        <end position="477"/>
    </location>
</feature>
<feature type="compositionally biased region" description="Polar residues" evidence="3">
    <location>
        <begin position="131"/>
        <end position="141"/>
    </location>
</feature>
<dbReference type="EMBL" id="SPLM01000145">
    <property type="protein sequence ID" value="TMW56853.1"/>
    <property type="molecule type" value="Genomic_DNA"/>
</dbReference>
<accession>A0A8K1C5L7</accession>
<dbReference type="OrthoDB" id="448087at2759"/>
<gene>
    <name evidence="4" type="ORF">Poli38472_006863</name>
</gene>
<dbReference type="PANTHER" id="PTHR21549:SF1">
    <property type="entry name" value="COILED-COIL DOMAIN-CONTAINING PROTEIN 148"/>
    <property type="match status" value="1"/>
</dbReference>
<keyword evidence="5" id="KW-1185">Reference proteome</keyword>
<organism evidence="4 5">
    <name type="scientific">Pythium oligandrum</name>
    <name type="common">Mycoparasitic fungus</name>
    <dbReference type="NCBI Taxonomy" id="41045"/>
    <lineage>
        <taxon>Eukaryota</taxon>
        <taxon>Sar</taxon>
        <taxon>Stramenopiles</taxon>
        <taxon>Oomycota</taxon>
        <taxon>Peronosporomycetes</taxon>
        <taxon>Pythiales</taxon>
        <taxon>Pythiaceae</taxon>
        <taxon>Pythium</taxon>
    </lineage>
</organism>
<dbReference type="InterPro" id="IPR039902">
    <property type="entry name" value="CCDC148/CCDC112"/>
</dbReference>
<reference evidence="4" key="1">
    <citation type="submission" date="2019-03" db="EMBL/GenBank/DDBJ databases">
        <title>Long read genome sequence of the mycoparasitic Pythium oligandrum ATCC 38472 isolated from sugarbeet rhizosphere.</title>
        <authorList>
            <person name="Gaulin E."/>
        </authorList>
    </citation>
    <scope>NUCLEOTIDE SEQUENCE</scope>
    <source>
        <strain evidence="4">ATCC 38472_TT</strain>
    </source>
</reference>
<name>A0A8K1C5L7_PYTOL</name>
<feature type="region of interest" description="Disordered" evidence="3">
    <location>
        <begin position="107"/>
        <end position="141"/>
    </location>
</feature>
<evidence type="ECO:0000256" key="2">
    <source>
        <dbReference type="SAM" id="Coils"/>
    </source>
</evidence>